<accession>A0A9N9RJ41</accession>
<dbReference type="GO" id="GO:0051130">
    <property type="term" value="P:positive regulation of cellular component organization"/>
    <property type="evidence" value="ECO:0007669"/>
    <property type="project" value="UniProtKB-ARBA"/>
</dbReference>
<dbReference type="GO" id="GO:0019221">
    <property type="term" value="P:cytokine-mediated signaling pathway"/>
    <property type="evidence" value="ECO:0007669"/>
    <property type="project" value="TreeGrafter"/>
</dbReference>
<evidence type="ECO:0000256" key="1">
    <source>
        <dbReference type="ARBA" id="ARBA00004308"/>
    </source>
</evidence>
<dbReference type="PROSITE" id="PS50011">
    <property type="entry name" value="PROTEIN_KINASE_DOM"/>
    <property type="match status" value="2"/>
</dbReference>
<dbReference type="PANTHER" id="PTHR45807:SF7">
    <property type="entry name" value="TYROSINE-PROTEIN KINASE HOPSCOTCH"/>
    <property type="match status" value="1"/>
</dbReference>
<dbReference type="InterPro" id="IPR051286">
    <property type="entry name" value="JAK"/>
</dbReference>
<dbReference type="PROSITE" id="PS50057">
    <property type="entry name" value="FERM_3"/>
    <property type="match status" value="1"/>
</dbReference>
<dbReference type="FunFam" id="1.10.510.10:FF:001512">
    <property type="entry name" value="Receptor tyrosine-protein kinase erbB-2"/>
    <property type="match status" value="1"/>
</dbReference>
<feature type="binding site" evidence="10">
    <location>
        <position position="907"/>
    </location>
    <ligand>
        <name>ATP</name>
        <dbReference type="ChEBI" id="CHEBI:30616"/>
    </ligand>
</feature>
<evidence type="ECO:0008006" key="15">
    <source>
        <dbReference type="Google" id="ProtNLM"/>
    </source>
</evidence>
<keyword evidence="7" id="KW-0472">Membrane</keyword>
<keyword evidence="14" id="KW-1185">Reference proteome</keyword>
<evidence type="ECO:0000256" key="8">
    <source>
        <dbReference type="ARBA" id="ARBA00023137"/>
    </source>
</evidence>
<dbReference type="AlphaFoldDB" id="A0A9N9RJ41"/>
<keyword evidence="8" id="KW-0829">Tyrosine-protein kinase</keyword>
<evidence type="ECO:0000256" key="6">
    <source>
        <dbReference type="ARBA" id="ARBA00022999"/>
    </source>
</evidence>
<dbReference type="CDD" id="cd00192">
    <property type="entry name" value="PTKc"/>
    <property type="match status" value="1"/>
</dbReference>
<evidence type="ECO:0000256" key="7">
    <source>
        <dbReference type="ARBA" id="ARBA00023136"/>
    </source>
</evidence>
<evidence type="ECO:0000256" key="10">
    <source>
        <dbReference type="PROSITE-ProRule" id="PRU10141"/>
    </source>
</evidence>
<dbReference type="GO" id="GO:0004715">
    <property type="term" value="F:non-membrane spanning protein tyrosine kinase activity"/>
    <property type="evidence" value="ECO:0007669"/>
    <property type="project" value="TreeGrafter"/>
</dbReference>
<protein>
    <recommendedName>
        <fullName evidence="15">Non-specific protein-tyrosine kinase</fullName>
    </recommendedName>
</protein>
<dbReference type="InterPro" id="IPR008266">
    <property type="entry name" value="Tyr_kinase_AS"/>
</dbReference>
<dbReference type="SMART" id="SM00219">
    <property type="entry name" value="TyrKc"/>
    <property type="match status" value="1"/>
</dbReference>
<feature type="domain" description="Protein kinase" evidence="11">
    <location>
        <begin position="872"/>
        <end position="1145"/>
    </location>
</feature>
<dbReference type="PANTHER" id="PTHR45807">
    <property type="entry name" value="TYROSINE-PROTEIN KINASE HOPSCOTCH"/>
    <property type="match status" value="1"/>
</dbReference>
<dbReference type="InterPro" id="IPR011009">
    <property type="entry name" value="Kinase-like_dom_sf"/>
</dbReference>
<dbReference type="GO" id="GO:0048468">
    <property type="term" value="P:cell development"/>
    <property type="evidence" value="ECO:0007669"/>
    <property type="project" value="UniProtKB-ARBA"/>
</dbReference>
<dbReference type="Gene3D" id="1.10.510.10">
    <property type="entry name" value="Transferase(Phosphotransferase) domain 1"/>
    <property type="match status" value="2"/>
</dbReference>
<comment type="catalytic activity">
    <reaction evidence="9">
        <text>L-tyrosyl-[protein] + ATP = O-phospho-L-tyrosyl-[protein] + ADP + H(+)</text>
        <dbReference type="Rhea" id="RHEA:10596"/>
        <dbReference type="Rhea" id="RHEA-COMP:10136"/>
        <dbReference type="Rhea" id="RHEA-COMP:20101"/>
        <dbReference type="ChEBI" id="CHEBI:15378"/>
        <dbReference type="ChEBI" id="CHEBI:30616"/>
        <dbReference type="ChEBI" id="CHEBI:46858"/>
        <dbReference type="ChEBI" id="CHEBI:61978"/>
        <dbReference type="ChEBI" id="CHEBI:456216"/>
        <dbReference type="EC" id="2.7.10.1"/>
    </reaction>
</comment>
<dbReference type="EMBL" id="OU895877">
    <property type="protein sequence ID" value="CAG9797755.1"/>
    <property type="molecule type" value="Genomic_DNA"/>
</dbReference>
<evidence type="ECO:0000313" key="13">
    <source>
        <dbReference type="EMBL" id="CAG9797755.1"/>
    </source>
</evidence>
<dbReference type="InterPro" id="IPR017441">
    <property type="entry name" value="Protein_kinase_ATP_BS"/>
</dbReference>
<organism evidence="13 14">
    <name type="scientific">Chironomus riparius</name>
    <dbReference type="NCBI Taxonomy" id="315576"/>
    <lineage>
        <taxon>Eukaryota</taxon>
        <taxon>Metazoa</taxon>
        <taxon>Ecdysozoa</taxon>
        <taxon>Arthropoda</taxon>
        <taxon>Hexapoda</taxon>
        <taxon>Insecta</taxon>
        <taxon>Pterygota</taxon>
        <taxon>Neoptera</taxon>
        <taxon>Endopterygota</taxon>
        <taxon>Diptera</taxon>
        <taxon>Nematocera</taxon>
        <taxon>Chironomoidea</taxon>
        <taxon>Chironomidae</taxon>
        <taxon>Chironominae</taxon>
        <taxon>Chironomus</taxon>
    </lineage>
</organism>
<evidence type="ECO:0000259" key="11">
    <source>
        <dbReference type="PROSITE" id="PS50011"/>
    </source>
</evidence>
<dbReference type="InterPro" id="IPR001245">
    <property type="entry name" value="Ser-Thr/Tyr_kinase_cat_dom"/>
</dbReference>
<evidence type="ECO:0000256" key="4">
    <source>
        <dbReference type="ARBA" id="ARBA00022777"/>
    </source>
</evidence>
<evidence type="ECO:0000256" key="3">
    <source>
        <dbReference type="ARBA" id="ARBA00022741"/>
    </source>
</evidence>
<reference evidence="13" key="1">
    <citation type="submission" date="2022-01" db="EMBL/GenBank/DDBJ databases">
        <authorList>
            <person name="King R."/>
        </authorList>
    </citation>
    <scope>NUCLEOTIDE SEQUENCE</scope>
</reference>
<evidence type="ECO:0000259" key="12">
    <source>
        <dbReference type="PROSITE" id="PS50057"/>
    </source>
</evidence>
<name>A0A9N9RJ41_9DIPT</name>
<keyword evidence="2" id="KW-0808">Transferase</keyword>
<dbReference type="GO" id="GO:0012505">
    <property type="term" value="C:endomembrane system"/>
    <property type="evidence" value="ECO:0007669"/>
    <property type="project" value="UniProtKB-SubCell"/>
</dbReference>
<dbReference type="InterPro" id="IPR020635">
    <property type="entry name" value="Tyr_kinase_cat_dom"/>
</dbReference>
<dbReference type="GO" id="GO:0050793">
    <property type="term" value="P:regulation of developmental process"/>
    <property type="evidence" value="ECO:0007669"/>
    <property type="project" value="UniProtKB-ARBA"/>
</dbReference>
<dbReference type="InterPro" id="IPR000299">
    <property type="entry name" value="FERM_domain"/>
</dbReference>
<feature type="domain" description="FERM" evidence="12">
    <location>
        <begin position="9"/>
        <end position="318"/>
    </location>
</feature>
<dbReference type="InterPro" id="IPR000719">
    <property type="entry name" value="Prot_kinase_dom"/>
</dbReference>
<comment type="subcellular location">
    <subcellularLocation>
        <location evidence="1">Endomembrane system</location>
    </subcellularLocation>
</comment>
<evidence type="ECO:0000256" key="5">
    <source>
        <dbReference type="ARBA" id="ARBA00022840"/>
    </source>
</evidence>
<gene>
    <name evidence="13" type="ORF">CHIRRI_LOCUS743</name>
</gene>
<evidence type="ECO:0000256" key="2">
    <source>
        <dbReference type="ARBA" id="ARBA00022679"/>
    </source>
</evidence>
<reference evidence="13" key="2">
    <citation type="submission" date="2022-10" db="EMBL/GenBank/DDBJ databases">
        <authorList>
            <consortium name="ENA_rothamsted_submissions"/>
            <consortium name="culmorum"/>
            <person name="King R."/>
        </authorList>
    </citation>
    <scope>NUCLEOTIDE SEQUENCE</scope>
</reference>
<dbReference type="Gene3D" id="3.30.200.20">
    <property type="entry name" value="Phosphorylase Kinase, domain 1"/>
    <property type="match status" value="1"/>
</dbReference>
<dbReference type="GO" id="GO:0030182">
    <property type="term" value="P:neuron differentiation"/>
    <property type="evidence" value="ECO:0007669"/>
    <property type="project" value="UniProtKB-ARBA"/>
</dbReference>
<dbReference type="SUPFAM" id="SSF56112">
    <property type="entry name" value="Protein kinase-like (PK-like)"/>
    <property type="match status" value="2"/>
</dbReference>
<proteinExistence type="predicted"/>
<dbReference type="GO" id="GO:0005126">
    <property type="term" value="F:cytokine receptor binding"/>
    <property type="evidence" value="ECO:0007669"/>
    <property type="project" value="TreeGrafter"/>
</dbReference>
<evidence type="ECO:0000256" key="9">
    <source>
        <dbReference type="ARBA" id="ARBA00051243"/>
    </source>
</evidence>
<dbReference type="OrthoDB" id="1915767at2759"/>
<dbReference type="GO" id="GO:0004714">
    <property type="term" value="F:transmembrane receptor protein tyrosine kinase activity"/>
    <property type="evidence" value="ECO:0007669"/>
    <property type="project" value="UniProtKB-EC"/>
</dbReference>
<sequence length="1150" mass="133149">MWEMDSTEIKNHIFYYKTGKFEEFVHDINDTCEDFCKRLCRQWNFPPLVQLLFGLRIHGKDLWLAGSRPLVADQYYEFRVRIKIPKIFDLNQLDKNTYDYFYHQVRFDVLHDAIPEIEYPNYKYGILGLCVTDMYLEMIEKNSKIDYLLDNYKNYIPKKLARRYRDWPYSLILKNKIEKSLKSIQENKVYDAFYVKSVYLQQIESRAPNYLTEEYWGMTPYPKEDGLKDGKCRVRLQIAPYHHDQPGLRIHYRYKDLWKHVSTMAGFYAVQTDTEANQVSFEIQNYPQGSPIFMESTEEIESFISCINLYYRLMVKWNMDLCTSLSSPSLKFLTELKIHGPIGGKYSYSKIDSKMNITTDKITSVGTFIIRQCEKIYDIYYIDIVTKTNQQIETYKINGETEKWKLYDKDGELSGEFEDLIDLAKSIKIEDGRYFRLPPSEYDKSPLLLLCQTGTKSVPSTPVVAASGLRGANPHVLNAVDDLRLYKWEEKNFGDGVFTRMKAEHIQPGKKNAEVTLKILKPTEISTRLLDFMKLADKWAKLDLSEIVKMHGITLQNPISLVLESIKFGPLDEFLRSHRYRKHVILLNLVETAYSLAKALHYLQEKQIVHGRIRCSSLEVTQFLPENNDFFVKLGDPGLPYNYTEKDIPWIPIEDYENLNASRNNMKADIWAYATTLWEIFSRGITPIVENPMEYFMSGRRLQKPTECNNLPRLYEHIMKSGWDQDADRRFSPQKIFTLLLEYKTLLSRHYSIPTTSRESTKVTPKMNGTPKNGKIKVNGSIDNYYGGLSLLSRETDHTYIGSNPSTSFTTNYIDNSSIASNGGGSSQMSLLHENSSTSSQSTVNAFDDDDFLFQYSEIPGVLAIGDATTNLIFQGKIGSGNFGTVFQGCMEIDNEGEKIEKPVAIKCFKITESNAQQKDILREAKIMKSLKHENIVEIYDYCDNPLLIIMEKMSQSLLSYLPSNQPNLVVENLLHFALDIAKGMYYLEQKNIVHRDLAARNVLVNFNNSVDYFDTKCKIADFGLAQFTNQNGYYECSTKRDLPLMWYAPETIEYPKFSSKSDVWSFGVTLFEIFSFGESPDLIDKKLTGEDILNALKAGQRLRCPNFCPPLIYDNLLMVCWNYNSDQRPSFELLVKKIKNLSIFNGENV</sequence>
<keyword evidence="5 10" id="KW-0067">ATP-binding</keyword>
<dbReference type="GO" id="GO:0005829">
    <property type="term" value="C:cytosol"/>
    <property type="evidence" value="ECO:0007669"/>
    <property type="project" value="TreeGrafter"/>
</dbReference>
<dbReference type="GO" id="GO:0005524">
    <property type="term" value="F:ATP binding"/>
    <property type="evidence" value="ECO:0007669"/>
    <property type="project" value="UniProtKB-UniRule"/>
</dbReference>
<dbReference type="PROSITE" id="PS00109">
    <property type="entry name" value="PROTEIN_KINASE_TYR"/>
    <property type="match status" value="1"/>
</dbReference>
<feature type="domain" description="Protein kinase" evidence="11">
    <location>
        <begin position="487"/>
        <end position="746"/>
    </location>
</feature>
<dbReference type="Pfam" id="PF07714">
    <property type="entry name" value="PK_Tyr_Ser-Thr"/>
    <property type="match status" value="2"/>
</dbReference>
<dbReference type="GO" id="GO:0035556">
    <property type="term" value="P:intracellular signal transduction"/>
    <property type="evidence" value="ECO:0007669"/>
    <property type="project" value="TreeGrafter"/>
</dbReference>
<keyword evidence="4" id="KW-0418">Kinase</keyword>
<keyword evidence="6" id="KW-0727">SH2 domain</keyword>
<keyword evidence="3 10" id="KW-0547">Nucleotide-binding</keyword>
<dbReference type="PROSITE" id="PS00107">
    <property type="entry name" value="PROTEIN_KINASE_ATP"/>
    <property type="match status" value="1"/>
</dbReference>
<evidence type="ECO:0000313" key="14">
    <source>
        <dbReference type="Proteomes" id="UP001153620"/>
    </source>
</evidence>
<dbReference type="Proteomes" id="UP001153620">
    <property type="component" value="Chromosome 1"/>
</dbReference>
<dbReference type="GO" id="GO:0007259">
    <property type="term" value="P:cell surface receptor signaling pathway via JAK-STAT"/>
    <property type="evidence" value="ECO:0007669"/>
    <property type="project" value="TreeGrafter"/>
</dbReference>